<dbReference type="InterPro" id="IPR017896">
    <property type="entry name" value="4Fe4S_Fe-S-bd"/>
</dbReference>
<dbReference type="GO" id="GO:0052693">
    <property type="term" value="F:epoxyqueuosine reductase activity"/>
    <property type="evidence" value="ECO:0007669"/>
    <property type="project" value="UniProtKB-EC"/>
</dbReference>
<dbReference type="Proteomes" id="UP001579974">
    <property type="component" value="Unassembled WGS sequence"/>
</dbReference>
<keyword evidence="6 10" id="KW-0560">Oxidoreductase</keyword>
<accession>A0ABV5AKI0</accession>
<evidence type="ECO:0000256" key="4">
    <source>
        <dbReference type="ARBA" id="ARBA00022723"/>
    </source>
</evidence>
<dbReference type="PROSITE" id="PS51379">
    <property type="entry name" value="4FE4S_FER_2"/>
    <property type="match status" value="1"/>
</dbReference>
<evidence type="ECO:0000256" key="6">
    <source>
        <dbReference type="ARBA" id="ARBA00023002"/>
    </source>
</evidence>
<name>A0ABV5AKI0_9BACL</name>
<keyword evidence="7" id="KW-0408">Iron</keyword>
<dbReference type="InterPro" id="IPR016024">
    <property type="entry name" value="ARM-type_fold"/>
</dbReference>
<dbReference type="Gene3D" id="3.30.70.20">
    <property type="match status" value="1"/>
</dbReference>
<evidence type="ECO:0000256" key="8">
    <source>
        <dbReference type="ARBA" id="ARBA00023014"/>
    </source>
</evidence>
<dbReference type="InterPro" id="IPR013542">
    <property type="entry name" value="QueG_DUF1730"/>
</dbReference>
<dbReference type="SMART" id="SM00567">
    <property type="entry name" value="EZ_HEAT"/>
    <property type="match status" value="2"/>
</dbReference>
<dbReference type="PROSITE" id="PS00198">
    <property type="entry name" value="4FE4S_FER_1"/>
    <property type="match status" value="1"/>
</dbReference>
<feature type="domain" description="4Fe-4S ferredoxin-type" evidence="9">
    <location>
        <begin position="181"/>
        <end position="214"/>
    </location>
</feature>
<dbReference type="Gene3D" id="1.25.10.10">
    <property type="entry name" value="Leucine-rich Repeat Variant"/>
    <property type="match status" value="1"/>
</dbReference>
<evidence type="ECO:0000256" key="5">
    <source>
        <dbReference type="ARBA" id="ARBA00022785"/>
    </source>
</evidence>
<evidence type="ECO:0000256" key="3">
    <source>
        <dbReference type="ARBA" id="ARBA00022694"/>
    </source>
</evidence>
<keyword evidence="1" id="KW-0004">4Fe-4S</keyword>
<evidence type="ECO:0000256" key="7">
    <source>
        <dbReference type="ARBA" id="ARBA00023004"/>
    </source>
</evidence>
<keyword evidence="3" id="KW-0819">tRNA processing</keyword>
<keyword evidence="4" id="KW-0479">Metal-binding</keyword>
<dbReference type="InterPro" id="IPR004155">
    <property type="entry name" value="PBS_lyase_HEAT"/>
</dbReference>
<dbReference type="Pfam" id="PF13484">
    <property type="entry name" value="Fer4_16"/>
    <property type="match status" value="1"/>
</dbReference>
<reference evidence="10 11" key="1">
    <citation type="journal article" date="2024" name="Int. J. Mol. Sci.">
        <title>Exploration of Alicyclobacillus spp. Genome in Search of Antibiotic Resistance.</title>
        <authorList>
            <person name="Bucka-Kolendo J."/>
            <person name="Kiousi D.E."/>
            <person name="Dekowska A."/>
            <person name="Mikolajczuk-Szczyrba A."/>
            <person name="Karadedos D.M."/>
            <person name="Michael P."/>
            <person name="Galanis A."/>
            <person name="Sokolowska B."/>
        </authorList>
    </citation>
    <scope>NUCLEOTIDE SEQUENCE [LARGE SCALE GENOMIC DNA]</scope>
    <source>
        <strain evidence="10 11">KKP 3000</strain>
    </source>
</reference>
<dbReference type="Pfam" id="PF13646">
    <property type="entry name" value="HEAT_2"/>
    <property type="match status" value="1"/>
</dbReference>
<evidence type="ECO:0000256" key="2">
    <source>
        <dbReference type="ARBA" id="ARBA00022490"/>
    </source>
</evidence>
<dbReference type="NCBIfam" id="TIGR00276">
    <property type="entry name" value="tRNA epoxyqueuosine(34) reductase QueG"/>
    <property type="match status" value="1"/>
</dbReference>
<protein>
    <submittedName>
        <fullName evidence="10">tRNA epoxyqueuosine(34) reductase QueG</fullName>
        <ecNumber evidence="10">1.17.99.6</ecNumber>
    </submittedName>
</protein>
<evidence type="ECO:0000313" key="10">
    <source>
        <dbReference type="EMBL" id="MFB5192300.1"/>
    </source>
</evidence>
<proteinExistence type="predicted"/>
<dbReference type="InterPro" id="IPR017900">
    <property type="entry name" value="4Fe4S_Fe_S_CS"/>
</dbReference>
<dbReference type="PANTHER" id="PTHR30002">
    <property type="entry name" value="EPOXYQUEUOSINE REDUCTASE"/>
    <property type="match status" value="1"/>
</dbReference>
<sequence length="384" mass="42532">MSGEFDLLALQEMARAEGIDDIAVTDTSPFPELIPWLESYANRGRTGFEAEDIEARINPLLWMDTALSIIVIALPYLTEEGARTARSHPRGRTYGLTSHYTYGIDYHRVLADKLRALHRRMEEAVGRDIEMKLSVDTSPLVDRRIAERAGLGWIGKNAMFYSHKHGSYVFLGAMLVDLAIPPITAHPAKVGLPCGTCTRCLQACPTGAILAPGVIDATRCLSYVTQMKGVIPLEFRDKLGRRVWGCDVCQSTCPFNRDVEPSRVDAFGPSDELAYPDLVELLHMSNRQFMRKFGHTAMAWRGLRTLQRNALIALGNTGVRGAVPELVPFLTSERTELRASAAWALGKLGGPEALRALFTAFEVEGDDAVREELRNALEACNERD</sequence>
<evidence type="ECO:0000259" key="9">
    <source>
        <dbReference type="PROSITE" id="PS51379"/>
    </source>
</evidence>
<gene>
    <name evidence="10" type="primary">queG</name>
    <name evidence="10" type="ORF">KKP3000_001095</name>
</gene>
<dbReference type="EC" id="1.17.99.6" evidence="10"/>
<evidence type="ECO:0000256" key="1">
    <source>
        <dbReference type="ARBA" id="ARBA00022485"/>
    </source>
</evidence>
<dbReference type="PANTHER" id="PTHR30002:SF4">
    <property type="entry name" value="EPOXYQUEUOSINE REDUCTASE"/>
    <property type="match status" value="1"/>
</dbReference>
<organism evidence="10 11">
    <name type="scientific">Alicyclobacillus fastidiosus</name>
    <dbReference type="NCBI Taxonomy" id="392011"/>
    <lineage>
        <taxon>Bacteria</taxon>
        <taxon>Bacillati</taxon>
        <taxon>Bacillota</taxon>
        <taxon>Bacilli</taxon>
        <taxon>Bacillales</taxon>
        <taxon>Alicyclobacillaceae</taxon>
        <taxon>Alicyclobacillus</taxon>
    </lineage>
</organism>
<evidence type="ECO:0000313" key="11">
    <source>
        <dbReference type="Proteomes" id="UP001579974"/>
    </source>
</evidence>
<keyword evidence="8" id="KW-0411">Iron-sulfur</keyword>
<dbReference type="EMBL" id="JBDXSU010000019">
    <property type="protein sequence ID" value="MFB5192300.1"/>
    <property type="molecule type" value="Genomic_DNA"/>
</dbReference>
<dbReference type="InterPro" id="IPR004453">
    <property type="entry name" value="QueG"/>
</dbReference>
<dbReference type="InterPro" id="IPR011989">
    <property type="entry name" value="ARM-like"/>
</dbReference>
<dbReference type="RefSeq" id="WP_275474300.1">
    <property type="nucleotide sequence ID" value="NZ_CP162940.1"/>
</dbReference>
<keyword evidence="5" id="KW-0671">Queuosine biosynthesis</keyword>
<keyword evidence="11" id="KW-1185">Reference proteome</keyword>
<comment type="caution">
    <text evidence="10">The sequence shown here is derived from an EMBL/GenBank/DDBJ whole genome shotgun (WGS) entry which is preliminary data.</text>
</comment>
<dbReference type="SUPFAM" id="SSF48371">
    <property type="entry name" value="ARM repeat"/>
    <property type="match status" value="1"/>
</dbReference>
<dbReference type="SUPFAM" id="SSF54862">
    <property type="entry name" value="4Fe-4S ferredoxins"/>
    <property type="match status" value="1"/>
</dbReference>
<dbReference type="Pfam" id="PF08331">
    <property type="entry name" value="QueG_DUF1730"/>
    <property type="match status" value="1"/>
</dbReference>
<keyword evidence="2" id="KW-0963">Cytoplasm</keyword>